<feature type="transmembrane region" description="Helical" evidence="1">
    <location>
        <begin position="9"/>
        <end position="29"/>
    </location>
</feature>
<evidence type="ECO:0000256" key="1">
    <source>
        <dbReference type="SAM" id="Phobius"/>
    </source>
</evidence>
<keyword evidence="1" id="KW-1133">Transmembrane helix</keyword>
<comment type="caution">
    <text evidence="2">The sequence shown here is derived from an EMBL/GenBank/DDBJ whole genome shotgun (WGS) entry which is preliminary data.</text>
</comment>
<feature type="transmembrane region" description="Helical" evidence="1">
    <location>
        <begin position="128"/>
        <end position="147"/>
    </location>
</feature>
<sequence>MYHFNSKKYFLRTLIIALSFGALIGIFIFLAGDFGRTEVRLLLTTLAIGCYSLTGLCSTTIQNRDHMQSFSLLGIIISAIGFLITTTAIWDVVNFEEIWKATTIFIILSVSIAHISLLFNIRLKTKNLWYMMTVTIIFISIVALMLINSTISEFKESEFYFRLLGVFSILDVLGTIATPILNNICTKKELNNQF</sequence>
<feature type="transmembrane region" description="Helical" evidence="1">
    <location>
        <begin position="102"/>
        <end position="121"/>
    </location>
</feature>
<dbReference type="RefSeq" id="WP_210666381.1">
    <property type="nucleotide sequence ID" value="NZ_JAGFBV010000013.1"/>
</dbReference>
<reference evidence="2 3" key="1">
    <citation type="submission" date="2021-03" db="EMBL/GenBank/DDBJ databases">
        <title>Flavobacterium Flabelliformis Sp. Nov. And Flavobacterium Geliluteum Sp. Nov., Two Novel Multidrug Resistant Psychrophilic Species Isolated From Antarctica.</title>
        <authorList>
            <person name="Kralova S."/>
            <person name="Busse H.J."/>
            <person name="Bezdicek M."/>
            <person name="Nykrynova M."/>
            <person name="Kroupova E."/>
            <person name="Krsek D."/>
            <person name="Sedlacek I."/>
        </authorList>
    </citation>
    <scope>NUCLEOTIDE SEQUENCE [LARGE SCALE GENOMIC DNA]</scope>
    <source>
        <strain evidence="2 3">P7388</strain>
    </source>
</reference>
<accession>A0A940X9Y2</accession>
<organism evidence="2 3">
    <name type="scientific">Flavobacterium geliluteum</name>
    <dbReference type="NCBI Taxonomy" id="2816120"/>
    <lineage>
        <taxon>Bacteria</taxon>
        <taxon>Pseudomonadati</taxon>
        <taxon>Bacteroidota</taxon>
        <taxon>Flavobacteriia</taxon>
        <taxon>Flavobacteriales</taxon>
        <taxon>Flavobacteriaceae</taxon>
        <taxon>Flavobacterium</taxon>
    </lineage>
</organism>
<feature type="transmembrane region" description="Helical" evidence="1">
    <location>
        <begin position="159"/>
        <end position="181"/>
    </location>
</feature>
<gene>
    <name evidence="2" type="ORF">J3495_09860</name>
</gene>
<proteinExistence type="predicted"/>
<keyword evidence="3" id="KW-1185">Reference proteome</keyword>
<keyword evidence="1" id="KW-0472">Membrane</keyword>
<name>A0A940X9Y2_9FLAO</name>
<dbReference type="Proteomes" id="UP000675047">
    <property type="component" value="Unassembled WGS sequence"/>
</dbReference>
<dbReference type="EMBL" id="JAGFBV010000013">
    <property type="protein sequence ID" value="MBP4138392.1"/>
    <property type="molecule type" value="Genomic_DNA"/>
</dbReference>
<keyword evidence="1" id="KW-0812">Transmembrane</keyword>
<evidence type="ECO:0000313" key="3">
    <source>
        <dbReference type="Proteomes" id="UP000675047"/>
    </source>
</evidence>
<feature type="transmembrane region" description="Helical" evidence="1">
    <location>
        <begin position="70"/>
        <end position="90"/>
    </location>
</feature>
<dbReference type="AlphaFoldDB" id="A0A940X9Y2"/>
<evidence type="ECO:0000313" key="2">
    <source>
        <dbReference type="EMBL" id="MBP4138392.1"/>
    </source>
</evidence>
<feature type="transmembrane region" description="Helical" evidence="1">
    <location>
        <begin position="41"/>
        <end position="58"/>
    </location>
</feature>
<protein>
    <submittedName>
        <fullName evidence="2">Uncharacterized protein</fullName>
    </submittedName>
</protein>